<evidence type="ECO:0000256" key="1">
    <source>
        <dbReference type="SAM" id="Phobius"/>
    </source>
</evidence>
<gene>
    <name evidence="2" type="ORF">IFM89_029479</name>
</gene>
<feature type="transmembrane region" description="Helical" evidence="1">
    <location>
        <begin position="35"/>
        <end position="56"/>
    </location>
</feature>
<name>A0A835LTE5_9MAGN</name>
<evidence type="ECO:0000313" key="3">
    <source>
        <dbReference type="Proteomes" id="UP000631114"/>
    </source>
</evidence>
<keyword evidence="1" id="KW-1133">Transmembrane helix</keyword>
<comment type="caution">
    <text evidence="2">The sequence shown here is derived from an EMBL/GenBank/DDBJ whole genome shotgun (WGS) entry which is preliminary data.</text>
</comment>
<keyword evidence="1" id="KW-0472">Membrane</keyword>
<keyword evidence="3" id="KW-1185">Reference proteome</keyword>
<dbReference type="AlphaFoldDB" id="A0A835LTE5"/>
<feature type="transmembrane region" description="Helical" evidence="1">
    <location>
        <begin position="63"/>
        <end position="81"/>
    </location>
</feature>
<feature type="non-terminal residue" evidence="2">
    <location>
        <position position="176"/>
    </location>
</feature>
<sequence length="176" mass="18865">TSEVAEDAIVEALKSAKFNSYSPTVDLLPARRLVAIYNSLLAGLLLLPLVPAAAGVAAAAMDLLVLVATGCCCCGAGLAALGGHSLLPWSWLIDACLSASWYLCMKEALEATKVLIEDCRLRGIVHLSLGFFLGDYRPLIQDTHGNVLDQYKKDGENDDPYGSASRGNWRQGSLYY</sequence>
<dbReference type="OrthoDB" id="1733797at2759"/>
<evidence type="ECO:0000313" key="2">
    <source>
        <dbReference type="EMBL" id="KAF9606880.1"/>
    </source>
</evidence>
<protein>
    <submittedName>
        <fullName evidence="2">Uncharacterized protein</fullName>
    </submittedName>
</protein>
<proteinExistence type="predicted"/>
<dbReference type="EMBL" id="JADFTS010000005">
    <property type="protein sequence ID" value="KAF9606880.1"/>
    <property type="molecule type" value="Genomic_DNA"/>
</dbReference>
<keyword evidence="1" id="KW-0812">Transmembrane</keyword>
<accession>A0A835LTE5</accession>
<organism evidence="2 3">
    <name type="scientific">Coptis chinensis</name>
    <dbReference type="NCBI Taxonomy" id="261450"/>
    <lineage>
        <taxon>Eukaryota</taxon>
        <taxon>Viridiplantae</taxon>
        <taxon>Streptophyta</taxon>
        <taxon>Embryophyta</taxon>
        <taxon>Tracheophyta</taxon>
        <taxon>Spermatophyta</taxon>
        <taxon>Magnoliopsida</taxon>
        <taxon>Ranunculales</taxon>
        <taxon>Ranunculaceae</taxon>
        <taxon>Coptidoideae</taxon>
        <taxon>Coptis</taxon>
    </lineage>
</organism>
<reference evidence="2 3" key="1">
    <citation type="submission" date="2020-10" db="EMBL/GenBank/DDBJ databases">
        <title>The Coptis chinensis genome and diversification of protoberbering-type alkaloids.</title>
        <authorList>
            <person name="Wang B."/>
            <person name="Shu S."/>
            <person name="Song C."/>
            <person name="Liu Y."/>
        </authorList>
    </citation>
    <scope>NUCLEOTIDE SEQUENCE [LARGE SCALE GENOMIC DNA]</scope>
    <source>
        <strain evidence="2">HL-2020</strain>
        <tissue evidence="2">Leaf</tissue>
    </source>
</reference>
<dbReference type="Proteomes" id="UP000631114">
    <property type="component" value="Unassembled WGS sequence"/>
</dbReference>